<organism evidence="1 2">
    <name type="scientific">Streptomyces oceani</name>
    <dbReference type="NCBI Taxonomy" id="1075402"/>
    <lineage>
        <taxon>Bacteria</taxon>
        <taxon>Bacillati</taxon>
        <taxon>Actinomycetota</taxon>
        <taxon>Actinomycetes</taxon>
        <taxon>Kitasatosporales</taxon>
        <taxon>Streptomycetaceae</taxon>
        <taxon>Streptomyces</taxon>
    </lineage>
</organism>
<dbReference type="AlphaFoldDB" id="A0A1E7KLF2"/>
<name>A0A1E7KLF2_9ACTN</name>
<evidence type="ECO:0000313" key="1">
    <source>
        <dbReference type="EMBL" id="OEV04714.1"/>
    </source>
</evidence>
<dbReference type="NCBIfam" id="TIGR02122">
    <property type="entry name" value="TRAP_TAXI"/>
    <property type="match status" value="1"/>
</dbReference>
<accession>A0A1E7KLF2</accession>
<protein>
    <recommendedName>
        <fullName evidence="3">TAXI family TRAP transporter solute-binding subunit</fullName>
    </recommendedName>
</protein>
<dbReference type="SUPFAM" id="SSF53850">
    <property type="entry name" value="Periplasmic binding protein-like II"/>
    <property type="match status" value="1"/>
</dbReference>
<gene>
    <name evidence="1" type="ORF">AN216_07175</name>
</gene>
<dbReference type="PANTHER" id="PTHR42941">
    <property type="entry name" value="SLL1037 PROTEIN"/>
    <property type="match status" value="1"/>
</dbReference>
<dbReference type="STRING" id="1075402.AN216_07175"/>
<keyword evidence="2" id="KW-1185">Reference proteome</keyword>
<proteinExistence type="predicted"/>
<evidence type="ECO:0008006" key="3">
    <source>
        <dbReference type="Google" id="ProtNLM"/>
    </source>
</evidence>
<dbReference type="Pfam" id="PF16868">
    <property type="entry name" value="NMT1_3"/>
    <property type="match status" value="1"/>
</dbReference>
<dbReference type="Proteomes" id="UP000176101">
    <property type="component" value="Unassembled WGS sequence"/>
</dbReference>
<evidence type="ECO:0000313" key="2">
    <source>
        <dbReference type="Proteomes" id="UP000176101"/>
    </source>
</evidence>
<sequence length="325" mass="35496">MPRRQLLRAAGVGGGLAVGLPLYWLWQRDSPTPSGDLTFATGVTSGVYARYGTLLRRRLARDAPELDMRLAPSQGSVHNIDLLTSGDADFTLAQSDAAAAYLNADGPHADRLSACARLYDDYLQLVVPADSSVRRLTDLAGLRVGIGERRSGVSLVAGRLFKAAGMDRDRDIRARDVGIDRMPDQLAHGELDAFLWAGGLPTTAIEQLATRTPIRLVQLGDLVPELRKMQPETRHYRAAVMPADAYPAIQQGEPVNTLAVANLLVTTDRTDPMTAEALTRSLINSRDEIGNQVHAAQKVDLRTAIYTDPLPLHEGARRYYREVKP</sequence>
<dbReference type="PANTHER" id="PTHR42941:SF1">
    <property type="entry name" value="SLL1037 PROTEIN"/>
    <property type="match status" value="1"/>
</dbReference>
<comment type="caution">
    <text evidence="1">The sequence shown here is derived from an EMBL/GenBank/DDBJ whole genome shotgun (WGS) entry which is preliminary data.</text>
</comment>
<dbReference type="InterPro" id="IPR011852">
    <property type="entry name" value="TRAP_TAXI"/>
</dbReference>
<dbReference type="Gene3D" id="3.40.190.10">
    <property type="entry name" value="Periplasmic binding protein-like II"/>
    <property type="match status" value="2"/>
</dbReference>
<reference evidence="1 2" key="1">
    <citation type="journal article" date="2016" name="Front. Microbiol.">
        <title>Comparative Genomics Analysis of Streptomyces Species Reveals Their Adaptation to the Marine Environment and Their Diversity at the Genomic Level.</title>
        <authorList>
            <person name="Tian X."/>
            <person name="Zhang Z."/>
            <person name="Yang T."/>
            <person name="Chen M."/>
            <person name="Li J."/>
            <person name="Chen F."/>
            <person name="Yang J."/>
            <person name="Li W."/>
            <person name="Zhang B."/>
            <person name="Zhang Z."/>
            <person name="Wu J."/>
            <person name="Zhang C."/>
            <person name="Long L."/>
            <person name="Xiao J."/>
        </authorList>
    </citation>
    <scope>NUCLEOTIDE SEQUENCE [LARGE SCALE GENOMIC DNA]</scope>
    <source>
        <strain evidence="1 2">SCSIO 02100</strain>
    </source>
</reference>
<dbReference type="PATRIC" id="fig|1075402.3.peg.4231"/>
<dbReference type="EMBL" id="LJGU01000113">
    <property type="protein sequence ID" value="OEV04714.1"/>
    <property type="molecule type" value="Genomic_DNA"/>
</dbReference>